<keyword evidence="1" id="KW-1133">Transmembrane helix</keyword>
<keyword evidence="1" id="KW-0812">Transmembrane</keyword>
<gene>
    <name evidence="2" type="ORF">NX784_06090</name>
</gene>
<keyword evidence="3" id="KW-1185">Reference proteome</keyword>
<evidence type="ECO:0008006" key="4">
    <source>
        <dbReference type="Google" id="ProtNLM"/>
    </source>
</evidence>
<proteinExistence type="predicted"/>
<reference evidence="2 3" key="1">
    <citation type="submission" date="2022-08" db="EMBL/GenBank/DDBJ databases">
        <title>Reclassification of Massilia species as members of the genera Telluria, Duganella, Pseudoduganella, Mokoshia gen. nov. and Zemynaea gen. nov. using orthogonal and non-orthogonal genome-based approaches.</title>
        <authorList>
            <person name="Bowman J.P."/>
        </authorList>
    </citation>
    <scope>NUCLEOTIDE SEQUENCE [LARGE SCALE GENOMIC DNA]</scope>
    <source>
        <strain evidence="2 3">JCM 31316</strain>
    </source>
</reference>
<feature type="transmembrane region" description="Helical" evidence="1">
    <location>
        <begin position="35"/>
        <end position="53"/>
    </location>
</feature>
<feature type="transmembrane region" description="Helical" evidence="1">
    <location>
        <begin position="59"/>
        <end position="80"/>
    </location>
</feature>
<dbReference type="EMBL" id="JANUGW010000003">
    <property type="protein sequence ID" value="MCS0581156.1"/>
    <property type="molecule type" value="Genomic_DNA"/>
</dbReference>
<name>A0ABT1ZMN9_9BURK</name>
<accession>A0ABT1ZMN9</accession>
<feature type="transmembrane region" description="Helical" evidence="1">
    <location>
        <begin position="100"/>
        <end position="117"/>
    </location>
</feature>
<evidence type="ECO:0000313" key="3">
    <source>
        <dbReference type="Proteomes" id="UP001204151"/>
    </source>
</evidence>
<dbReference type="RefSeq" id="WP_258815772.1">
    <property type="nucleotide sequence ID" value="NZ_JANUGW010000003.1"/>
</dbReference>
<dbReference type="InterPro" id="IPR058247">
    <property type="entry name" value="DUF1453"/>
</dbReference>
<feature type="transmembrane region" description="Helical" evidence="1">
    <location>
        <begin position="137"/>
        <end position="157"/>
    </location>
</feature>
<organism evidence="2 3">
    <name type="scientific">Massilia pinisoli</name>
    <dbReference type="NCBI Taxonomy" id="1772194"/>
    <lineage>
        <taxon>Bacteria</taxon>
        <taxon>Pseudomonadati</taxon>
        <taxon>Pseudomonadota</taxon>
        <taxon>Betaproteobacteria</taxon>
        <taxon>Burkholderiales</taxon>
        <taxon>Oxalobacteraceae</taxon>
        <taxon>Telluria group</taxon>
        <taxon>Massilia</taxon>
    </lineage>
</organism>
<feature type="transmembrane region" description="Helical" evidence="1">
    <location>
        <begin position="6"/>
        <end position="23"/>
    </location>
</feature>
<evidence type="ECO:0000313" key="2">
    <source>
        <dbReference type="EMBL" id="MCS0581156.1"/>
    </source>
</evidence>
<comment type="caution">
    <text evidence="2">The sequence shown here is derived from an EMBL/GenBank/DDBJ whole genome shotgun (WGS) entry which is preliminary data.</text>
</comment>
<evidence type="ECO:0000256" key="1">
    <source>
        <dbReference type="SAM" id="Phobius"/>
    </source>
</evidence>
<sequence>MSLTTLALIALVPLLVWRIYSRLKQQMTRQRSIMSRHYTGLFVFAVMLLIPASELGDRPFQLAALAGGAIAGIALGTYGLRRTRFEDTPEGYFFTPPSRMGILVAMLLVARVIYLGIEIYMNQGSNKPNPRFTDSPVTMLCLGITAAYFATFSASFMRWRQRKRKEIGEI</sequence>
<keyword evidence="1" id="KW-0472">Membrane</keyword>
<dbReference type="Pfam" id="PF07301">
    <property type="entry name" value="DUF1453"/>
    <property type="match status" value="1"/>
</dbReference>
<protein>
    <recommendedName>
        <fullName evidence="4">DUF1453 domain-containing protein</fullName>
    </recommendedName>
</protein>
<dbReference type="Proteomes" id="UP001204151">
    <property type="component" value="Unassembled WGS sequence"/>
</dbReference>